<proteinExistence type="predicted"/>
<comment type="caution">
    <text evidence="1">The sequence shown here is derived from an EMBL/GenBank/DDBJ whole genome shotgun (WGS) entry which is preliminary data.</text>
</comment>
<accession>A0A3M6VMW4</accession>
<protein>
    <submittedName>
        <fullName evidence="1">Uncharacterized protein</fullName>
    </submittedName>
</protein>
<evidence type="ECO:0000313" key="2">
    <source>
        <dbReference type="EMBL" id="RQM18798.1"/>
    </source>
</evidence>
<sequence>MQTGRLFFTSSHRATYKFCLPIELSVHVKEVADGQVFDLGIKTVWYPLRDHLTKRRQGLVAIYCHSVKNEASNETSTGMLTGSYWTEPIPSVKYRLEIVPPSGVNMLQTKSILQRDK</sequence>
<dbReference type="Proteomes" id="UP000282087">
    <property type="component" value="Unassembled WGS sequence"/>
</dbReference>
<name>A0A3M6VMW4_9STRA</name>
<evidence type="ECO:0000313" key="3">
    <source>
        <dbReference type="Proteomes" id="UP000282087"/>
    </source>
</evidence>
<keyword evidence="3" id="KW-1185">Reference proteome</keyword>
<organism evidence="1 3">
    <name type="scientific">Peronospora effusa</name>
    <dbReference type="NCBI Taxonomy" id="542832"/>
    <lineage>
        <taxon>Eukaryota</taxon>
        <taxon>Sar</taxon>
        <taxon>Stramenopiles</taxon>
        <taxon>Oomycota</taxon>
        <taxon>Peronosporomycetes</taxon>
        <taxon>Peronosporales</taxon>
        <taxon>Peronosporaceae</taxon>
        <taxon>Peronospora</taxon>
    </lineage>
</organism>
<dbReference type="VEuPathDB" id="FungiDB:DD237_008001"/>
<reference evidence="3 4" key="1">
    <citation type="submission" date="2018-06" db="EMBL/GenBank/DDBJ databases">
        <title>Comparative genomics of downy mildews reveals potential adaptations to biotrophy.</title>
        <authorList>
            <person name="Fletcher K."/>
            <person name="Klosterman S.J."/>
            <person name="Derevnina L."/>
            <person name="Martin F."/>
            <person name="Koike S."/>
            <person name="Reyes Chin-Wo S."/>
            <person name="Mou B."/>
            <person name="Michelmore R."/>
        </authorList>
    </citation>
    <scope>NUCLEOTIDE SEQUENCE [LARGE SCALE GENOMIC DNA]</scope>
    <source>
        <strain evidence="2 4">R13</strain>
        <strain evidence="1 3">R14</strain>
    </source>
</reference>
<dbReference type="Proteomes" id="UP000286097">
    <property type="component" value="Unassembled WGS sequence"/>
</dbReference>
<evidence type="ECO:0000313" key="4">
    <source>
        <dbReference type="Proteomes" id="UP000286097"/>
    </source>
</evidence>
<evidence type="ECO:0000313" key="1">
    <source>
        <dbReference type="EMBL" id="RMX68188.1"/>
    </source>
</evidence>
<dbReference type="EMBL" id="QKXF01000015">
    <property type="protein sequence ID" value="RQM18798.1"/>
    <property type="molecule type" value="Genomic_DNA"/>
</dbReference>
<dbReference type="EMBL" id="QLLG01000097">
    <property type="protein sequence ID" value="RMX68188.1"/>
    <property type="molecule type" value="Genomic_DNA"/>
</dbReference>
<dbReference type="AlphaFoldDB" id="A0A3M6VMW4"/>
<gene>
    <name evidence="2" type="ORF">DD237_008001</name>
    <name evidence="1" type="ORF">DD238_007663</name>
</gene>